<keyword evidence="1" id="KW-0963">Cytoplasm</keyword>
<dbReference type="Gene3D" id="1.10.1710.10">
    <property type="entry name" value="ProQ/FinO domain"/>
    <property type="match status" value="1"/>
</dbReference>
<dbReference type="PANTHER" id="PTHR38106">
    <property type="entry name" value="RNA CHAPERONE PROQ"/>
    <property type="match status" value="1"/>
</dbReference>
<evidence type="ECO:0000256" key="4">
    <source>
        <dbReference type="SAM" id="MobiDB-lite"/>
    </source>
</evidence>
<dbReference type="EMBL" id="WTVP01000087">
    <property type="protein sequence ID" value="NMG17547.1"/>
    <property type="molecule type" value="Genomic_DNA"/>
</dbReference>
<protein>
    <submittedName>
        <fullName evidence="6">ProQ activator of osmoprotectant transporter prop</fullName>
    </submittedName>
</protein>
<dbReference type="Pfam" id="PF04352">
    <property type="entry name" value="ProQ"/>
    <property type="match status" value="1"/>
</dbReference>
<feature type="compositionally biased region" description="Low complexity" evidence="4">
    <location>
        <begin position="32"/>
        <end position="41"/>
    </location>
</feature>
<dbReference type="SMART" id="SM00945">
    <property type="entry name" value="ProQ"/>
    <property type="match status" value="1"/>
</dbReference>
<sequence length="195" mass="21659">MTTETHPEAQLDAQPADIETQTAETEAPTVGTEAQTAQAEARTVESEAQAAPPAATKRSQIDARGLLLKLQEASPTFRDVKPLALRIDKAIAARFPDLDRKVIRSAMRLHTASTRYLKVMEKATARFDLDGKPEGEVTEEQRVHAKQTLKERFAESAKRKKDALDAEKAKREAEEAERRKAEKLQQLLGKFAKKG</sequence>
<dbReference type="InterPro" id="IPR016103">
    <property type="entry name" value="ProQ/FinO"/>
</dbReference>
<proteinExistence type="predicted"/>
<evidence type="ECO:0000259" key="5">
    <source>
        <dbReference type="SMART" id="SM00945"/>
    </source>
</evidence>
<gene>
    <name evidence="6" type="ORF">GPA24_18800</name>
</gene>
<dbReference type="InterPro" id="IPR023529">
    <property type="entry name" value="ProQ"/>
</dbReference>
<name>A0ABX1NZY7_9RHOO</name>
<feature type="domain" description="ProQ/FinO" evidence="5">
    <location>
        <begin position="58"/>
        <end position="165"/>
    </location>
</feature>
<evidence type="ECO:0000313" key="7">
    <source>
        <dbReference type="Proteomes" id="UP000633943"/>
    </source>
</evidence>
<comment type="caution">
    <text evidence="6">The sequence shown here is derived from an EMBL/GenBank/DDBJ whole genome shotgun (WGS) entry which is preliminary data.</text>
</comment>
<reference evidence="6 7" key="1">
    <citation type="submission" date="2019-12" db="EMBL/GenBank/DDBJ databases">
        <title>Comparative genomics gives insights into the taxonomy of the Azoarcus-Aromatoleum group and reveals separate origins of nif in the plant-associated Azoarcus and non-plant-associated Aromatoleum sub-groups.</title>
        <authorList>
            <person name="Lafos M."/>
            <person name="Maluk M."/>
            <person name="Batista M."/>
            <person name="Junghare M."/>
            <person name="Carmona M."/>
            <person name="Faoro H."/>
            <person name="Cruz L.M."/>
            <person name="Battistoni F."/>
            <person name="De Souza E."/>
            <person name="Pedrosa F."/>
            <person name="Chen W.-M."/>
            <person name="Poole P.S."/>
            <person name="Dixon R.A."/>
            <person name="James E.K."/>
        </authorList>
    </citation>
    <scope>NUCLEOTIDE SEQUENCE [LARGE SCALE GENOMIC DNA]</scope>
    <source>
        <strain evidence="6 7">PbN1</strain>
    </source>
</reference>
<evidence type="ECO:0000256" key="3">
    <source>
        <dbReference type="ARBA" id="ARBA00023186"/>
    </source>
</evidence>
<keyword evidence="3" id="KW-0143">Chaperone</keyword>
<dbReference type="InterPro" id="IPR036442">
    <property type="entry name" value="ProQ/FinO_sf"/>
</dbReference>
<dbReference type="RefSeq" id="WP_169204055.1">
    <property type="nucleotide sequence ID" value="NZ_CP059467.1"/>
</dbReference>
<keyword evidence="2" id="KW-0694">RNA-binding</keyword>
<evidence type="ECO:0000256" key="1">
    <source>
        <dbReference type="ARBA" id="ARBA00022490"/>
    </source>
</evidence>
<dbReference type="PANTHER" id="PTHR38106:SF1">
    <property type="entry name" value="RNA CHAPERONE PROQ"/>
    <property type="match status" value="1"/>
</dbReference>
<feature type="region of interest" description="Disordered" evidence="4">
    <location>
        <begin position="1"/>
        <end position="60"/>
    </location>
</feature>
<evidence type="ECO:0000313" key="6">
    <source>
        <dbReference type="EMBL" id="NMG17547.1"/>
    </source>
</evidence>
<keyword evidence="7" id="KW-1185">Reference proteome</keyword>
<accession>A0ABX1NZY7</accession>
<evidence type="ECO:0000256" key="2">
    <source>
        <dbReference type="ARBA" id="ARBA00022884"/>
    </source>
</evidence>
<feature type="region of interest" description="Disordered" evidence="4">
    <location>
        <begin position="152"/>
        <end position="180"/>
    </location>
</feature>
<dbReference type="Proteomes" id="UP000633943">
    <property type="component" value="Unassembled WGS sequence"/>
</dbReference>
<organism evidence="6 7">
    <name type="scientific">Aromatoleum bremense</name>
    <dbReference type="NCBI Taxonomy" id="76115"/>
    <lineage>
        <taxon>Bacteria</taxon>
        <taxon>Pseudomonadati</taxon>
        <taxon>Pseudomonadota</taxon>
        <taxon>Betaproteobacteria</taxon>
        <taxon>Rhodocyclales</taxon>
        <taxon>Rhodocyclaceae</taxon>
        <taxon>Aromatoleum</taxon>
    </lineage>
</organism>
<dbReference type="SUPFAM" id="SSF48657">
    <property type="entry name" value="FinO-like"/>
    <property type="match status" value="1"/>
</dbReference>